<feature type="transmembrane region" description="Helical" evidence="6">
    <location>
        <begin position="660"/>
        <end position="687"/>
    </location>
</feature>
<feature type="compositionally biased region" description="Basic and acidic residues" evidence="5">
    <location>
        <begin position="448"/>
        <end position="459"/>
    </location>
</feature>
<evidence type="ECO:0000256" key="4">
    <source>
        <dbReference type="ARBA" id="ARBA00023136"/>
    </source>
</evidence>
<comment type="caution">
    <text evidence="7">The sequence shown here is derived from an EMBL/GenBank/DDBJ whole genome shotgun (WGS) entry which is preliminary data.</text>
</comment>
<feature type="compositionally biased region" description="Low complexity" evidence="5">
    <location>
        <begin position="461"/>
        <end position="474"/>
    </location>
</feature>
<feature type="transmembrane region" description="Helical" evidence="6">
    <location>
        <begin position="101"/>
        <end position="125"/>
    </location>
</feature>
<feature type="transmembrane region" description="Helical" evidence="6">
    <location>
        <begin position="289"/>
        <end position="313"/>
    </location>
</feature>
<sequence>MFLLYLYLASKAIAEIFLIAVCGYYFARRGTLNKRSLRMMSELSVQLLTPCLLFSNMVETLNPTVLLELWLTPVAYFFYGFVSFVWVYASGYSLNVKSDYLRLLSVAVFFANTNTIPVSLMKNILSSPGSEFLYKDPNDTPKLMAARGVSYSIMFATFANLLRWSLGTMMISGGKKIAKKRTIKSSFHSMVPTPSTSPYLSGGIPVIVKNDSVRTGMPDLLLPSSSFYKKSPHNSSLGISDSSSAGATLPSGMPSVPDNSNHDISFSHESEQFEESSYLEYFASNAKHYFYETISVISACLSMPVYAIILAVICVSIPPIKKGLLEPNSGLNIIYGAIDMCGDACVPLIILTLGGQIGQMGLKKNNNDDDEDTSKPSLYSKLKSFIFSRFSSESTLPSIDPTREPLLSSKDEVNSNGFQPPKFLVTSSSDLSIKIDSNLTLSNSAILEHPKGKSSDTKQKNLNNNPSNSANSPSFDVNNAMDMSSSQPGTLSNSGSHSPISSRQPGHKELSNSGSSESMSSLKVHDKKNLKSSLKHPSSSYHSLNLHNDVEFTSSLQSQLSNGKHPDSLSPSPPYDPSNSSQFKKTSFVDFEHELNSRMQNMHDSDSESEVLYSNHDKNKGIAIVLLGRFLVVPTAAILFLICLRSLFPNQVLLLVNDPVFFFTLLVLSATPPAINLITVVQSVGLFEDDAANLLMWSYLVGTVTISFEVGFFMYLTNFVFNH</sequence>
<evidence type="ECO:0000256" key="1">
    <source>
        <dbReference type="ARBA" id="ARBA00004141"/>
    </source>
</evidence>
<feature type="compositionally biased region" description="Low complexity" evidence="5">
    <location>
        <begin position="511"/>
        <end position="521"/>
    </location>
</feature>
<keyword evidence="4 6" id="KW-0472">Membrane</keyword>
<keyword evidence="3 6" id="KW-1133">Transmembrane helix</keyword>
<evidence type="ECO:0000313" key="8">
    <source>
        <dbReference type="Proteomes" id="UP000187455"/>
    </source>
</evidence>
<evidence type="ECO:0000256" key="5">
    <source>
        <dbReference type="SAM" id="MobiDB-lite"/>
    </source>
</evidence>
<feature type="transmembrane region" description="Helical" evidence="6">
    <location>
        <begin position="694"/>
        <end position="716"/>
    </location>
</feature>
<dbReference type="EMBL" id="LSSL01002424">
    <property type="protein sequence ID" value="OLY81468.1"/>
    <property type="molecule type" value="Genomic_DNA"/>
</dbReference>
<dbReference type="GO" id="GO:0055085">
    <property type="term" value="P:transmembrane transport"/>
    <property type="evidence" value="ECO:0007669"/>
    <property type="project" value="InterPro"/>
</dbReference>
<dbReference type="STRING" id="133383.A0A1R0GX88"/>
<feature type="transmembrane region" description="Helical" evidence="6">
    <location>
        <begin position="39"/>
        <end position="58"/>
    </location>
</feature>
<keyword evidence="8" id="KW-1185">Reference proteome</keyword>
<dbReference type="InterPro" id="IPR004776">
    <property type="entry name" value="Mem_transp_PIN-like"/>
</dbReference>
<name>A0A1R0GX88_9FUNG</name>
<feature type="transmembrane region" description="Helical" evidence="6">
    <location>
        <begin position="622"/>
        <end position="648"/>
    </location>
</feature>
<feature type="region of interest" description="Disordered" evidence="5">
    <location>
        <begin position="394"/>
        <end position="420"/>
    </location>
</feature>
<dbReference type="PANTHER" id="PTHR31794">
    <property type="entry name" value="AUXIN EFFLUX TRANSPORTER FAMILY PROTEIN (EUROFUNG)"/>
    <property type="match status" value="1"/>
</dbReference>
<dbReference type="GO" id="GO:0005783">
    <property type="term" value="C:endoplasmic reticulum"/>
    <property type="evidence" value="ECO:0007669"/>
    <property type="project" value="TreeGrafter"/>
</dbReference>
<dbReference type="OrthoDB" id="191139at2759"/>
<gene>
    <name evidence="7" type="ORF">AYI68_g4425</name>
</gene>
<evidence type="ECO:0000256" key="6">
    <source>
        <dbReference type="SAM" id="Phobius"/>
    </source>
</evidence>
<evidence type="ECO:0000313" key="7">
    <source>
        <dbReference type="EMBL" id="OLY81468.1"/>
    </source>
</evidence>
<feature type="region of interest" description="Disordered" evidence="5">
    <location>
        <begin position="446"/>
        <end position="542"/>
    </location>
</feature>
<dbReference type="AlphaFoldDB" id="A0A1R0GX88"/>
<dbReference type="Pfam" id="PF03547">
    <property type="entry name" value="Mem_trans"/>
    <property type="match status" value="2"/>
</dbReference>
<protein>
    <submittedName>
        <fullName evidence="7">Putative transporter</fullName>
    </submittedName>
</protein>
<dbReference type="PANTHER" id="PTHR31794:SF2">
    <property type="entry name" value="AUXIN EFFLUX TRANSPORTER FAMILY PROTEIN (EUROFUNG)"/>
    <property type="match status" value="1"/>
</dbReference>
<feature type="region of interest" description="Disordered" evidence="5">
    <location>
        <begin position="555"/>
        <end position="581"/>
    </location>
</feature>
<evidence type="ECO:0000256" key="2">
    <source>
        <dbReference type="ARBA" id="ARBA00022692"/>
    </source>
</evidence>
<feature type="transmembrane region" description="Helical" evidence="6">
    <location>
        <begin position="6"/>
        <end position="27"/>
    </location>
</feature>
<reference evidence="7 8" key="1">
    <citation type="journal article" date="2016" name="Mol. Biol. Evol.">
        <title>Genome-Wide Survey of Gut Fungi (Harpellales) Reveals the First Horizontally Transferred Ubiquitin Gene from a Mosquito Host.</title>
        <authorList>
            <person name="Wang Y."/>
            <person name="White M.M."/>
            <person name="Kvist S."/>
            <person name="Moncalvo J.M."/>
        </authorList>
    </citation>
    <scope>NUCLEOTIDE SEQUENCE [LARGE SCALE GENOMIC DNA]</scope>
    <source>
        <strain evidence="7 8">ALG-7-W6</strain>
    </source>
</reference>
<feature type="compositionally biased region" description="Polar residues" evidence="5">
    <location>
        <begin position="475"/>
        <end position="504"/>
    </location>
</feature>
<feature type="transmembrane region" description="Helical" evidence="6">
    <location>
        <begin position="70"/>
        <end position="89"/>
    </location>
</feature>
<feature type="transmembrane region" description="Helical" evidence="6">
    <location>
        <begin position="145"/>
        <end position="166"/>
    </location>
</feature>
<organism evidence="7 8">
    <name type="scientific">Smittium mucronatum</name>
    <dbReference type="NCBI Taxonomy" id="133383"/>
    <lineage>
        <taxon>Eukaryota</taxon>
        <taxon>Fungi</taxon>
        <taxon>Fungi incertae sedis</taxon>
        <taxon>Zoopagomycota</taxon>
        <taxon>Kickxellomycotina</taxon>
        <taxon>Harpellomycetes</taxon>
        <taxon>Harpellales</taxon>
        <taxon>Legeriomycetaceae</taxon>
        <taxon>Smittium</taxon>
    </lineage>
</organism>
<feature type="transmembrane region" description="Helical" evidence="6">
    <location>
        <begin position="333"/>
        <end position="354"/>
    </location>
</feature>
<accession>A0A1R0GX88</accession>
<evidence type="ECO:0000256" key="3">
    <source>
        <dbReference type="ARBA" id="ARBA00022989"/>
    </source>
</evidence>
<dbReference type="GO" id="GO:0016020">
    <property type="term" value="C:membrane"/>
    <property type="evidence" value="ECO:0007669"/>
    <property type="project" value="UniProtKB-SubCell"/>
</dbReference>
<keyword evidence="2 6" id="KW-0812">Transmembrane</keyword>
<proteinExistence type="predicted"/>
<comment type="subcellular location">
    <subcellularLocation>
        <location evidence="1">Membrane</location>
        <topology evidence="1">Multi-pass membrane protein</topology>
    </subcellularLocation>
</comment>
<dbReference type="Proteomes" id="UP000187455">
    <property type="component" value="Unassembled WGS sequence"/>
</dbReference>